<evidence type="ECO:0000256" key="1">
    <source>
        <dbReference type="ARBA" id="ARBA00001946"/>
    </source>
</evidence>
<dbReference type="EC" id="2.7.1.180" evidence="2"/>
<dbReference type="InterPro" id="IPR003374">
    <property type="entry name" value="ApbE-like_sf"/>
</dbReference>
<comment type="caution">
    <text evidence="12">The sequence shown here is derived from an EMBL/GenBank/DDBJ whole genome shotgun (WGS) entry which is preliminary data.</text>
</comment>
<reference evidence="12 13" key="1">
    <citation type="journal article" date="2016" name="Front. Microbiol.">
        <title>Comparative Genomics Analysis of Streptomyces Species Reveals Their Adaptation to the Marine Environment and Their Diversity at the Genomic Level.</title>
        <authorList>
            <person name="Tian X."/>
            <person name="Zhang Z."/>
            <person name="Yang T."/>
            <person name="Chen M."/>
            <person name="Li J."/>
            <person name="Chen F."/>
            <person name="Yang J."/>
            <person name="Li W."/>
            <person name="Zhang B."/>
            <person name="Zhang Z."/>
            <person name="Wu J."/>
            <person name="Zhang C."/>
            <person name="Long L."/>
            <person name="Xiao J."/>
        </authorList>
    </citation>
    <scope>NUCLEOTIDE SEQUENCE [LARGE SCALE GENOMIC DNA]</scope>
    <source>
        <strain evidence="12 13">SCSIO 10429</strain>
    </source>
</reference>
<dbReference type="InterPro" id="IPR024932">
    <property type="entry name" value="ApbE"/>
</dbReference>
<evidence type="ECO:0000256" key="9">
    <source>
        <dbReference type="ARBA" id="ARBA00031306"/>
    </source>
</evidence>
<comment type="cofactor">
    <cofactor evidence="1">
        <name>Mg(2+)</name>
        <dbReference type="ChEBI" id="CHEBI:18420"/>
    </cofactor>
</comment>
<keyword evidence="4" id="KW-0285">Flavoprotein</keyword>
<dbReference type="Gene3D" id="3.10.520.10">
    <property type="entry name" value="ApbE-like domains"/>
    <property type="match status" value="1"/>
</dbReference>
<protein>
    <recommendedName>
        <fullName evidence="3">FAD:protein FMN transferase</fullName>
        <ecNumber evidence="2">2.7.1.180</ecNumber>
    </recommendedName>
    <alternativeName>
        <fullName evidence="9">Flavin transferase</fullName>
    </alternativeName>
</protein>
<keyword evidence="5" id="KW-0808">Transferase</keyword>
<keyword evidence="8" id="KW-0460">Magnesium</keyword>
<keyword evidence="13" id="KW-1185">Reference proteome</keyword>
<organism evidence="12 13">
    <name type="scientific">Streptomyces nanshensis</name>
    <dbReference type="NCBI Taxonomy" id="518642"/>
    <lineage>
        <taxon>Bacteria</taxon>
        <taxon>Bacillati</taxon>
        <taxon>Actinomycetota</taxon>
        <taxon>Actinomycetes</taxon>
        <taxon>Kitasatosporales</taxon>
        <taxon>Streptomycetaceae</taxon>
        <taxon>Streptomyces</taxon>
    </lineage>
</organism>
<evidence type="ECO:0000256" key="5">
    <source>
        <dbReference type="ARBA" id="ARBA00022679"/>
    </source>
</evidence>
<evidence type="ECO:0000256" key="6">
    <source>
        <dbReference type="ARBA" id="ARBA00022723"/>
    </source>
</evidence>
<evidence type="ECO:0000256" key="7">
    <source>
        <dbReference type="ARBA" id="ARBA00022827"/>
    </source>
</evidence>
<evidence type="ECO:0000256" key="11">
    <source>
        <dbReference type="SAM" id="MobiDB-lite"/>
    </source>
</evidence>
<dbReference type="Proteomes" id="UP000176005">
    <property type="component" value="Unassembled WGS sequence"/>
</dbReference>
<dbReference type="GO" id="GO:0046872">
    <property type="term" value="F:metal ion binding"/>
    <property type="evidence" value="ECO:0007669"/>
    <property type="project" value="UniProtKB-KW"/>
</dbReference>
<evidence type="ECO:0000256" key="4">
    <source>
        <dbReference type="ARBA" id="ARBA00022630"/>
    </source>
</evidence>
<feature type="region of interest" description="Disordered" evidence="11">
    <location>
        <begin position="1"/>
        <end position="26"/>
    </location>
</feature>
<proteinExistence type="predicted"/>
<dbReference type="GO" id="GO:0016740">
    <property type="term" value="F:transferase activity"/>
    <property type="evidence" value="ECO:0007669"/>
    <property type="project" value="UniProtKB-KW"/>
</dbReference>
<comment type="catalytic activity">
    <reaction evidence="10">
        <text>L-threonyl-[protein] + FAD = FMN-L-threonyl-[protein] + AMP + H(+)</text>
        <dbReference type="Rhea" id="RHEA:36847"/>
        <dbReference type="Rhea" id="RHEA-COMP:11060"/>
        <dbReference type="Rhea" id="RHEA-COMP:11061"/>
        <dbReference type="ChEBI" id="CHEBI:15378"/>
        <dbReference type="ChEBI" id="CHEBI:30013"/>
        <dbReference type="ChEBI" id="CHEBI:57692"/>
        <dbReference type="ChEBI" id="CHEBI:74257"/>
        <dbReference type="ChEBI" id="CHEBI:456215"/>
        <dbReference type="EC" id="2.7.1.180"/>
    </reaction>
</comment>
<evidence type="ECO:0000313" key="13">
    <source>
        <dbReference type="Proteomes" id="UP000176005"/>
    </source>
</evidence>
<dbReference type="EMBL" id="LJGW01000271">
    <property type="protein sequence ID" value="OEV10768.1"/>
    <property type="molecule type" value="Genomic_DNA"/>
</dbReference>
<keyword evidence="7" id="KW-0274">FAD</keyword>
<dbReference type="AlphaFoldDB" id="A0A1E7L3P8"/>
<evidence type="ECO:0000256" key="8">
    <source>
        <dbReference type="ARBA" id="ARBA00022842"/>
    </source>
</evidence>
<dbReference type="PANTHER" id="PTHR30040:SF2">
    <property type="entry name" value="FAD:PROTEIN FMN TRANSFERASE"/>
    <property type="match status" value="1"/>
</dbReference>
<keyword evidence="6" id="KW-0479">Metal-binding</keyword>
<sequence>MTPPTLRKPVLADSRPPRTAPRDDSRGVARHSCTVFGCEVAFACTGRPHVPFHAVEERLRELDRRFSRFTADSELSRLNASGGRWCTVSEEMHRVLRVALNAAVVSDGLVNIAVLPSLLASGYVRSWPPAAGEDWGERPARQRPVPPLTSVLELRGREARLLPGHALDAGALAKGLWADDVVTWLGPDAAASLGGDVSCRGPGPTGEGWPVALPGGDGTVVVRDGAVATSGVAKRRWGDGLHHLIDPRTGRPSRSDITQATVIASTGACAEWASTALVIGGSDVLPWLTGRPGVCGWRLTRTDSTEESDD</sequence>
<dbReference type="Pfam" id="PF02424">
    <property type="entry name" value="ApbE"/>
    <property type="match status" value="1"/>
</dbReference>
<evidence type="ECO:0000256" key="2">
    <source>
        <dbReference type="ARBA" id="ARBA00011955"/>
    </source>
</evidence>
<dbReference type="SUPFAM" id="SSF143631">
    <property type="entry name" value="ApbE-like"/>
    <property type="match status" value="1"/>
</dbReference>
<dbReference type="RefSeq" id="WP_070017553.1">
    <property type="nucleotide sequence ID" value="NZ_LJGW01000271.1"/>
</dbReference>
<accession>A0A1E7L3P8</accession>
<evidence type="ECO:0000313" key="12">
    <source>
        <dbReference type="EMBL" id="OEV10768.1"/>
    </source>
</evidence>
<dbReference type="PANTHER" id="PTHR30040">
    <property type="entry name" value="THIAMINE BIOSYNTHESIS LIPOPROTEIN APBE"/>
    <property type="match status" value="1"/>
</dbReference>
<name>A0A1E7L3P8_9ACTN</name>
<gene>
    <name evidence="12" type="ORF">AN218_15950</name>
</gene>
<evidence type="ECO:0000256" key="3">
    <source>
        <dbReference type="ARBA" id="ARBA00016337"/>
    </source>
</evidence>
<evidence type="ECO:0000256" key="10">
    <source>
        <dbReference type="ARBA" id="ARBA00048540"/>
    </source>
</evidence>